<sequence length="126" mass="14865">MKIYEDAIPIPLEEFDNFWPLPFMVHCIRGIYNVQVETPLPEAATYHLVIPDEDYHYALKQYIKLKDDAQDFCIDVLLIRYNAETQLHSTQSLRLSVTYMDEFNPLNIPETSPKLILQFAEFINLR</sequence>
<evidence type="ECO:0000313" key="1">
    <source>
        <dbReference type="EMBL" id="PTX14689.1"/>
    </source>
</evidence>
<accession>A0A2T5YDR5</accession>
<evidence type="ECO:0000313" key="2">
    <source>
        <dbReference type="Proteomes" id="UP000244225"/>
    </source>
</evidence>
<dbReference type="AlphaFoldDB" id="A0A2T5YDR5"/>
<dbReference type="RefSeq" id="WP_108213209.1">
    <property type="nucleotide sequence ID" value="NZ_QBKI01000010.1"/>
</dbReference>
<proteinExistence type="predicted"/>
<protein>
    <submittedName>
        <fullName evidence="1">Uncharacterized protein</fullName>
    </submittedName>
</protein>
<gene>
    <name evidence="1" type="ORF">C8N40_110118</name>
</gene>
<dbReference type="Proteomes" id="UP000244225">
    <property type="component" value="Unassembled WGS sequence"/>
</dbReference>
<dbReference type="EMBL" id="QBKI01000010">
    <property type="protein sequence ID" value="PTX14689.1"/>
    <property type="molecule type" value="Genomic_DNA"/>
</dbReference>
<keyword evidence="2" id="KW-1185">Reference proteome</keyword>
<reference evidence="1 2" key="1">
    <citation type="submission" date="2018-04" db="EMBL/GenBank/DDBJ databases">
        <title>Genomic Encyclopedia of Archaeal and Bacterial Type Strains, Phase II (KMG-II): from individual species to whole genera.</title>
        <authorList>
            <person name="Goeker M."/>
        </authorList>
    </citation>
    <scope>NUCLEOTIDE SEQUENCE [LARGE SCALE GENOMIC DNA]</scope>
    <source>
        <strain evidence="1 2">DSM 100162</strain>
    </source>
</reference>
<name>A0A2T5YDR5_9BACT</name>
<organism evidence="1 2">
    <name type="scientific">Pontibacter mucosus</name>
    <dbReference type="NCBI Taxonomy" id="1649266"/>
    <lineage>
        <taxon>Bacteria</taxon>
        <taxon>Pseudomonadati</taxon>
        <taxon>Bacteroidota</taxon>
        <taxon>Cytophagia</taxon>
        <taxon>Cytophagales</taxon>
        <taxon>Hymenobacteraceae</taxon>
        <taxon>Pontibacter</taxon>
    </lineage>
</organism>
<comment type="caution">
    <text evidence="1">The sequence shown here is derived from an EMBL/GenBank/DDBJ whole genome shotgun (WGS) entry which is preliminary data.</text>
</comment>